<evidence type="ECO:0000256" key="2">
    <source>
        <dbReference type="ARBA" id="ARBA00022737"/>
    </source>
</evidence>
<dbReference type="GeneID" id="120249851"/>
<protein>
    <submittedName>
        <fullName evidence="5">Pentatricopeptide repeat-containing protein At1g61870, mitochondrial-like</fullName>
    </submittedName>
</protein>
<proteinExistence type="inferred from homology"/>
<accession>A0AB40AHX3</accession>
<dbReference type="AlphaFoldDB" id="A0AB40AHX3"/>
<dbReference type="PROSITE" id="PS51375">
    <property type="entry name" value="PPR"/>
    <property type="match status" value="3"/>
</dbReference>
<comment type="similarity">
    <text evidence="1">Belongs to the PPR family. P subfamily.</text>
</comment>
<keyword evidence="2" id="KW-0677">Repeat</keyword>
<dbReference type="Pfam" id="PF12854">
    <property type="entry name" value="PPR_1"/>
    <property type="match status" value="1"/>
</dbReference>
<dbReference type="Gene3D" id="1.25.40.10">
    <property type="entry name" value="Tetratricopeptide repeat domain"/>
    <property type="match status" value="2"/>
</dbReference>
<dbReference type="Proteomes" id="UP001515500">
    <property type="component" value="Chromosome 19"/>
</dbReference>
<dbReference type="InterPro" id="IPR050667">
    <property type="entry name" value="PPR-containing_protein"/>
</dbReference>
<dbReference type="Pfam" id="PF13041">
    <property type="entry name" value="PPR_2"/>
    <property type="match status" value="1"/>
</dbReference>
<evidence type="ECO:0000313" key="4">
    <source>
        <dbReference type="Proteomes" id="UP001515500"/>
    </source>
</evidence>
<dbReference type="NCBIfam" id="TIGR00756">
    <property type="entry name" value="PPR"/>
    <property type="match status" value="4"/>
</dbReference>
<evidence type="ECO:0000256" key="3">
    <source>
        <dbReference type="PROSITE-ProRule" id="PRU00708"/>
    </source>
</evidence>
<reference evidence="5" key="1">
    <citation type="submission" date="2025-08" db="UniProtKB">
        <authorList>
            <consortium name="RefSeq"/>
        </authorList>
    </citation>
    <scope>IDENTIFICATION</scope>
</reference>
<keyword evidence="4" id="KW-1185">Reference proteome</keyword>
<feature type="repeat" description="PPR" evidence="3">
    <location>
        <begin position="263"/>
        <end position="297"/>
    </location>
</feature>
<dbReference type="InterPro" id="IPR011990">
    <property type="entry name" value="TPR-like_helical_dom_sf"/>
</dbReference>
<evidence type="ECO:0000256" key="1">
    <source>
        <dbReference type="ARBA" id="ARBA00007626"/>
    </source>
</evidence>
<dbReference type="RefSeq" id="XP_039114463.1">
    <property type="nucleotide sequence ID" value="XM_039258529.1"/>
</dbReference>
<sequence>MAAAQLLRRNLCTSTTPIPRTPKPISNLISRIRTSDPHLIPDLISEASPQIPRLHQHRPLFHLAVSKLARAHRPDLIDRLLSSPPTPTSDGFLARIISLYSLARMPSRASEAFNSSAISPGPKSISALLSAFIDNRFQLDHLQENFNQLTKRLAFTPGIPLYNLLLKGLCQNGDLSAARKVLDEMPQRGLTPNVISYNALLHGFLDKGDEAGFQEVLREISNNKLELNVFTYNCRIKNWCQKGESFKGEELLDVMVSKGLKPDRMSFHSIINGYCEEGDVSSARKVFGKMRVMKRKGECDVTPAPEIYNVLVKGLVEKGEFEMAFKVCKESVGKKFALPFEVVKGLIDGLVKQGKGYEAGVVGKKMKMVVKGKEALDAWNEVEKGLALQ</sequence>
<dbReference type="InterPro" id="IPR002885">
    <property type="entry name" value="PPR_rpt"/>
</dbReference>
<gene>
    <name evidence="5" type="primary">LOC120249851</name>
</gene>
<feature type="repeat" description="PPR" evidence="3">
    <location>
        <begin position="228"/>
        <end position="262"/>
    </location>
</feature>
<name>A0AB40AHX3_DIOCR</name>
<evidence type="ECO:0000313" key="5">
    <source>
        <dbReference type="RefSeq" id="XP_039114463.1"/>
    </source>
</evidence>
<dbReference type="PANTHER" id="PTHR47939">
    <property type="entry name" value="MEMBRANE-ASSOCIATED SALT-INDUCIBLE PROTEIN-LIKE"/>
    <property type="match status" value="1"/>
</dbReference>
<dbReference type="PANTHER" id="PTHR47939:SF11">
    <property type="entry name" value="TETRATRICOPEPTIDE-LIKE HELICAL DOMAIN SUPERFAMILY"/>
    <property type="match status" value="1"/>
</dbReference>
<dbReference type="Pfam" id="PF01535">
    <property type="entry name" value="PPR"/>
    <property type="match status" value="1"/>
</dbReference>
<feature type="repeat" description="PPR" evidence="3">
    <location>
        <begin position="158"/>
        <end position="192"/>
    </location>
</feature>
<organism evidence="4 5">
    <name type="scientific">Dioscorea cayennensis subsp. rotundata</name>
    <name type="common">White Guinea yam</name>
    <name type="synonym">Dioscorea rotundata</name>
    <dbReference type="NCBI Taxonomy" id="55577"/>
    <lineage>
        <taxon>Eukaryota</taxon>
        <taxon>Viridiplantae</taxon>
        <taxon>Streptophyta</taxon>
        <taxon>Embryophyta</taxon>
        <taxon>Tracheophyta</taxon>
        <taxon>Spermatophyta</taxon>
        <taxon>Magnoliopsida</taxon>
        <taxon>Liliopsida</taxon>
        <taxon>Dioscoreales</taxon>
        <taxon>Dioscoreaceae</taxon>
        <taxon>Dioscorea</taxon>
    </lineage>
</organism>